<organism evidence="6 7">
    <name type="scientific">Dioscorea zingiberensis</name>
    <dbReference type="NCBI Taxonomy" id="325984"/>
    <lineage>
        <taxon>Eukaryota</taxon>
        <taxon>Viridiplantae</taxon>
        <taxon>Streptophyta</taxon>
        <taxon>Embryophyta</taxon>
        <taxon>Tracheophyta</taxon>
        <taxon>Spermatophyta</taxon>
        <taxon>Magnoliopsida</taxon>
        <taxon>Liliopsida</taxon>
        <taxon>Dioscoreales</taxon>
        <taxon>Dioscoreaceae</taxon>
        <taxon>Dioscorea</taxon>
    </lineage>
</organism>
<evidence type="ECO:0000256" key="2">
    <source>
        <dbReference type="ARBA" id="ARBA00022574"/>
    </source>
</evidence>
<evidence type="ECO:0000256" key="1">
    <source>
        <dbReference type="ARBA" id="ARBA00004623"/>
    </source>
</evidence>
<protein>
    <recommendedName>
        <fullName evidence="8">Autophagy-related protein 18a</fullName>
    </recommendedName>
</protein>
<reference evidence="6" key="2">
    <citation type="journal article" date="2022" name="Hortic Res">
        <title>The genome of Dioscorea zingiberensis sheds light on the biosynthesis, origin and evolution of the medicinally important diosgenin saponins.</title>
        <authorList>
            <person name="Li Y."/>
            <person name="Tan C."/>
            <person name="Li Z."/>
            <person name="Guo J."/>
            <person name="Li S."/>
            <person name="Chen X."/>
            <person name="Wang C."/>
            <person name="Dai X."/>
            <person name="Yang H."/>
            <person name="Song W."/>
            <person name="Hou L."/>
            <person name="Xu J."/>
            <person name="Tong Z."/>
            <person name="Xu A."/>
            <person name="Yuan X."/>
            <person name="Wang W."/>
            <person name="Yang Q."/>
            <person name="Chen L."/>
            <person name="Sun Z."/>
            <person name="Wang K."/>
            <person name="Pan B."/>
            <person name="Chen J."/>
            <person name="Bao Y."/>
            <person name="Liu F."/>
            <person name="Qi X."/>
            <person name="Gang D.R."/>
            <person name="Wen J."/>
            <person name="Li J."/>
        </authorList>
    </citation>
    <scope>NUCLEOTIDE SEQUENCE</scope>
    <source>
        <strain evidence="6">Dzin_1.0</strain>
    </source>
</reference>
<dbReference type="PANTHER" id="PTHR11227">
    <property type="entry name" value="WD-REPEAT PROTEIN INTERACTING WITH PHOSPHOINOSIDES WIPI -RELATED"/>
    <property type="match status" value="1"/>
</dbReference>
<keyword evidence="2" id="KW-0853">WD repeat</keyword>
<dbReference type="Proteomes" id="UP001085076">
    <property type="component" value="Miscellaneous, Linkage group lg03"/>
</dbReference>
<evidence type="ECO:0000256" key="3">
    <source>
        <dbReference type="ARBA" id="ARBA00022737"/>
    </source>
</evidence>
<feature type="compositionally biased region" description="Pro residues" evidence="5">
    <location>
        <begin position="1"/>
        <end position="11"/>
    </location>
</feature>
<name>A0A9D5CVU6_9LILI</name>
<comment type="similarity">
    <text evidence="4">Belongs to the WD repeat PROPPIN family.</text>
</comment>
<dbReference type="InterPro" id="IPR015943">
    <property type="entry name" value="WD40/YVTN_repeat-like_dom_sf"/>
</dbReference>
<dbReference type="InterPro" id="IPR001680">
    <property type="entry name" value="WD40_rpt"/>
</dbReference>
<dbReference type="Pfam" id="PF21032">
    <property type="entry name" value="PROPPIN"/>
    <property type="match status" value="1"/>
</dbReference>
<evidence type="ECO:0000256" key="4">
    <source>
        <dbReference type="ARBA" id="ARBA00025740"/>
    </source>
</evidence>
<evidence type="ECO:0000256" key="5">
    <source>
        <dbReference type="SAM" id="MobiDB-lite"/>
    </source>
</evidence>
<comment type="subcellular location">
    <subcellularLocation>
        <location evidence="1">Preautophagosomal structure membrane</location>
        <topology evidence="1">Peripheral membrane protein</topology>
    </subcellularLocation>
</comment>
<reference evidence="6" key="1">
    <citation type="submission" date="2021-03" db="EMBL/GenBank/DDBJ databases">
        <authorList>
            <person name="Li Z."/>
            <person name="Yang C."/>
        </authorList>
    </citation>
    <scope>NUCLEOTIDE SEQUENCE</scope>
    <source>
        <strain evidence="6">Dzin_1.0</strain>
        <tissue evidence="6">Leaf</tissue>
    </source>
</reference>
<dbReference type="InterPro" id="IPR048720">
    <property type="entry name" value="PROPPIN"/>
</dbReference>
<dbReference type="SMART" id="SM00320">
    <property type="entry name" value="WD40"/>
    <property type="match status" value="3"/>
</dbReference>
<dbReference type="SUPFAM" id="SSF50978">
    <property type="entry name" value="WD40 repeat-like"/>
    <property type="match status" value="1"/>
</dbReference>
<sequence>MEPPSVSPDPNPNLDRLPDETNPNLDNPPEEKNPNLDTEGPSHGKVPNKNSNTPVLLHLSFNQDHSCFAVGTDHGFRVYNCDPFVEELRQEFGGNAGGIGMVEMLHRSNIFAIVGGGDRPHCPPTKIMIWDNLVSSFVGEIVLRSDVSGVRLRRDHIVVVCHQKIIVYNFANLKLVQEIATLQNPKGLCALSQQKGSLVLVCPGVYKGQLRVDHYGSPRRTRFIFAHNSSIACFALSQDGDLLATASSKGTLIRVFSTSNGSLLQELRRGADRAEIYSLAFSDDKEWLAVSSDKGTVHVFRLKVNSGSTESATSHSSTEQNTSTFGSFPSILKGVLPKYFHSEWSVAQFRLPEGPQYKVAFGHQKYTVIILGVNGSFYRCEYDPMAGGEMKQLECHNFLKTEDNH</sequence>
<dbReference type="GO" id="GO:0034045">
    <property type="term" value="C:phagophore assembly site membrane"/>
    <property type="evidence" value="ECO:0007669"/>
    <property type="project" value="UniProtKB-SubCell"/>
</dbReference>
<evidence type="ECO:0000313" key="6">
    <source>
        <dbReference type="EMBL" id="KAJ0979844.1"/>
    </source>
</evidence>
<dbReference type="InterPro" id="IPR036322">
    <property type="entry name" value="WD40_repeat_dom_sf"/>
</dbReference>
<dbReference type="EMBL" id="JAGGNH010000003">
    <property type="protein sequence ID" value="KAJ0979844.1"/>
    <property type="molecule type" value="Genomic_DNA"/>
</dbReference>
<evidence type="ECO:0008006" key="8">
    <source>
        <dbReference type="Google" id="ProtNLM"/>
    </source>
</evidence>
<comment type="caution">
    <text evidence="6">The sequence shown here is derived from an EMBL/GenBank/DDBJ whole genome shotgun (WGS) entry which is preliminary data.</text>
</comment>
<proteinExistence type="inferred from homology"/>
<accession>A0A9D5CVU6</accession>
<dbReference type="OrthoDB" id="1667587at2759"/>
<dbReference type="Gene3D" id="2.130.10.10">
    <property type="entry name" value="YVTN repeat-like/Quinoprotein amine dehydrogenase"/>
    <property type="match status" value="1"/>
</dbReference>
<keyword evidence="3" id="KW-0677">Repeat</keyword>
<keyword evidence="7" id="KW-1185">Reference proteome</keyword>
<gene>
    <name evidence="6" type="ORF">J5N97_015318</name>
</gene>
<dbReference type="AlphaFoldDB" id="A0A9D5CVU6"/>
<evidence type="ECO:0000313" key="7">
    <source>
        <dbReference type="Proteomes" id="UP001085076"/>
    </source>
</evidence>
<feature type="region of interest" description="Disordered" evidence="5">
    <location>
        <begin position="1"/>
        <end position="51"/>
    </location>
</feature>